<reference evidence="1 2" key="1">
    <citation type="journal article" date="2020" name="Nature">
        <title>Six reference-quality genomes reveal evolution of bat adaptations.</title>
        <authorList>
            <person name="Jebb D."/>
            <person name="Huang Z."/>
            <person name="Pippel M."/>
            <person name="Hughes G.M."/>
            <person name="Lavrichenko K."/>
            <person name="Devanna P."/>
            <person name="Winkler S."/>
            <person name="Jermiin L.S."/>
            <person name="Skirmuntt E.C."/>
            <person name="Katzourakis A."/>
            <person name="Burkitt-Gray L."/>
            <person name="Ray D.A."/>
            <person name="Sullivan K.A.M."/>
            <person name="Roscito J.G."/>
            <person name="Kirilenko B.M."/>
            <person name="Davalos L.M."/>
            <person name="Corthals A.P."/>
            <person name="Power M.L."/>
            <person name="Jones G."/>
            <person name="Ransome R.D."/>
            <person name="Dechmann D.K.N."/>
            <person name="Locatelli A.G."/>
            <person name="Puechmaille S.J."/>
            <person name="Fedrigo O."/>
            <person name="Jarvis E.D."/>
            <person name="Hiller M."/>
            <person name="Vernes S.C."/>
            <person name="Myers E.W."/>
            <person name="Teeling E.C."/>
        </authorList>
    </citation>
    <scope>NUCLEOTIDE SEQUENCE [LARGE SCALE GENOMIC DNA]</scope>
    <source>
        <strain evidence="1">MRouAeg1</strain>
        <tissue evidence="1">Muscle</tissue>
    </source>
</reference>
<sequence>MTGWPFHYLWNSPSLERFEPLIYSPNVLFLLGGGHSTKSWECSHELDAPGWKGRRKLQHKESGGCHSRVYLANSSTSSAREREGRAAFKQGRQLCSQLQPLLLTTARSCLPAARLWLLSLVSKSRLSRR</sequence>
<dbReference type="AlphaFoldDB" id="A0A7J8JGW8"/>
<organism evidence="1 2">
    <name type="scientific">Rousettus aegyptiacus</name>
    <name type="common">Egyptian fruit bat</name>
    <name type="synonym">Pteropus aegyptiacus</name>
    <dbReference type="NCBI Taxonomy" id="9407"/>
    <lineage>
        <taxon>Eukaryota</taxon>
        <taxon>Metazoa</taxon>
        <taxon>Chordata</taxon>
        <taxon>Craniata</taxon>
        <taxon>Vertebrata</taxon>
        <taxon>Euteleostomi</taxon>
        <taxon>Mammalia</taxon>
        <taxon>Eutheria</taxon>
        <taxon>Laurasiatheria</taxon>
        <taxon>Chiroptera</taxon>
        <taxon>Yinpterochiroptera</taxon>
        <taxon>Pteropodoidea</taxon>
        <taxon>Pteropodidae</taxon>
        <taxon>Rousettinae</taxon>
        <taxon>Rousettus</taxon>
    </lineage>
</organism>
<protein>
    <submittedName>
        <fullName evidence="1">Uncharacterized protein</fullName>
    </submittedName>
</protein>
<evidence type="ECO:0000313" key="2">
    <source>
        <dbReference type="Proteomes" id="UP000593571"/>
    </source>
</evidence>
<dbReference type="EMBL" id="JACASE010000002">
    <property type="protein sequence ID" value="KAF6496097.1"/>
    <property type="molecule type" value="Genomic_DNA"/>
</dbReference>
<gene>
    <name evidence="1" type="ORF">HJG63_010328</name>
</gene>
<accession>A0A7J8JGW8</accession>
<dbReference type="Proteomes" id="UP000593571">
    <property type="component" value="Unassembled WGS sequence"/>
</dbReference>
<comment type="caution">
    <text evidence="1">The sequence shown here is derived from an EMBL/GenBank/DDBJ whole genome shotgun (WGS) entry which is preliminary data.</text>
</comment>
<proteinExistence type="predicted"/>
<name>A0A7J8JGW8_ROUAE</name>
<evidence type="ECO:0000313" key="1">
    <source>
        <dbReference type="EMBL" id="KAF6496097.1"/>
    </source>
</evidence>
<keyword evidence="2" id="KW-1185">Reference proteome</keyword>